<keyword evidence="1" id="KW-0479">Metal-binding</keyword>
<dbReference type="GO" id="GO:0008270">
    <property type="term" value="F:zinc ion binding"/>
    <property type="evidence" value="ECO:0007669"/>
    <property type="project" value="InterPro"/>
</dbReference>
<protein>
    <submittedName>
        <fullName evidence="8">Putative transcriptional regulatory protein</fullName>
    </submittedName>
</protein>
<reference evidence="8 9" key="1">
    <citation type="submission" date="2018-05" db="EMBL/GenBank/DDBJ databases">
        <title>Whole genome sequencing for identification of molecular markers to develop diagnostic detection tools for the regulated plant pathogen Lachnellula willkommii.</title>
        <authorList>
            <person name="Giroux E."/>
            <person name="Bilodeau G."/>
        </authorList>
    </citation>
    <scope>NUCLEOTIDE SEQUENCE [LARGE SCALE GENOMIC DNA]</scope>
    <source>
        <strain evidence="8 9">CBS 203.66</strain>
    </source>
</reference>
<keyword evidence="4" id="KW-0238">DNA-binding</keyword>
<evidence type="ECO:0000256" key="6">
    <source>
        <dbReference type="ARBA" id="ARBA00023242"/>
    </source>
</evidence>
<proteinExistence type="predicted"/>
<dbReference type="PROSITE" id="PS50048">
    <property type="entry name" value="ZN2_CY6_FUNGAL_2"/>
    <property type="match status" value="1"/>
</dbReference>
<dbReference type="InterPro" id="IPR001138">
    <property type="entry name" value="Zn2Cys6_DnaBD"/>
</dbReference>
<dbReference type="Proteomes" id="UP000469559">
    <property type="component" value="Unassembled WGS sequence"/>
</dbReference>
<dbReference type="OrthoDB" id="3598904at2759"/>
<comment type="caution">
    <text evidence="8">The sequence shown here is derived from an EMBL/GenBank/DDBJ whole genome shotgun (WGS) entry which is preliminary data.</text>
</comment>
<evidence type="ECO:0000259" key="7">
    <source>
        <dbReference type="PROSITE" id="PS50048"/>
    </source>
</evidence>
<dbReference type="GO" id="GO:0003677">
    <property type="term" value="F:DNA binding"/>
    <property type="evidence" value="ECO:0007669"/>
    <property type="project" value="UniProtKB-KW"/>
</dbReference>
<evidence type="ECO:0000313" key="9">
    <source>
        <dbReference type="Proteomes" id="UP000469559"/>
    </source>
</evidence>
<dbReference type="Gene3D" id="4.10.240.10">
    <property type="entry name" value="Zn(2)-C6 fungal-type DNA-binding domain"/>
    <property type="match status" value="1"/>
</dbReference>
<dbReference type="EMBL" id="QGMF01000342">
    <property type="protein sequence ID" value="TVY16647.1"/>
    <property type="molecule type" value="Genomic_DNA"/>
</dbReference>
<dbReference type="PROSITE" id="PS00463">
    <property type="entry name" value="ZN2_CY6_FUNGAL_1"/>
    <property type="match status" value="1"/>
</dbReference>
<keyword evidence="9" id="KW-1185">Reference proteome</keyword>
<evidence type="ECO:0000313" key="8">
    <source>
        <dbReference type="EMBL" id="TVY16647.1"/>
    </source>
</evidence>
<organism evidence="8 9">
    <name type="scientific">Lachnellula arida</name>
    <dbReference type="NCBI Taxonomy" id="1316785"/>
    <lineage>
        <taxon>Eukaryota</taxon>
        <taxon>Fungi</taxon>
        <taxon>Dikarya</taxon>
        <taxon>Ascomycota</taxon>
        <taxon>Pezizomycotina</taxon>
        <taxon>Leotiomycetes</taxon>
        <taxon>Helotiales</taxon>
        <taxon>Lachnaceae</taxon>
        <taxon>Lachnellula</taxon>
    </lineage>
</organism>
<keyword evidence="6" id="KW-0539">Nucleus</keyword>
<dbReference type="InterPro" id="IPR036864">
    <property type="entry name" value="Zn2-C6_fun-type_DNA-bd_sf"/>
</dbReference>
<dbReference type="AlphaFoldDB" id="A0A8T9BA76"/>
<feature type="domain" description="Zn(2)-C6 fungal-type" evidence="7">
    <location>
        <begin position="20"/>
        <end position="48"/>
    </location>
</feature>
<dbReference type="Pfam" id="PF11951">
    <property type="entry name" value="Fungal_trans_2"/>
    <property type="match status" value="1"/>
</dbReference>
<name>A0A8T9BA76_9HELO</name>
<keyword evidence="3" id="KW-0805">Transcription regulation</keyword>
<gene>
    <name evidence="8" type="ORF">LARI1_G006073</name>
</gene>
<dbReference type="SUPFAM" id="SSF57701">
    <property type="entry name" value="Zn2/Cys6 DNA-binding domain"/>
    <property type="match status" value="1"/>
</dbReference>
<dbReference type="GO" id="GO:0000981">
    <property type="term" value="F:DNA-binding transcription factor activity, RNA polymerase II-specific"/>
    <property type="evidence" value="ECO:0007669"/>
    <property type="project" value="InterPro"/>
</dbReference>
<accession>A0A8T9BA76</accession>
<dbReference type="CDD" id="cd00067">
    <property type="entry name" value="GAL4"/>
    <property type="match status" value="1"/>
</dbReference>
<sequence length="524" mass="58699">MPKVAKGRRKRAYRPKTRSGCITCKVRRVKCDETRPACLRCLSTRRACDGYNDIQPSHQPPCNLLPVVHVTSGPSFDVHVPLKSKRSFEFFVQRSCLSLAGFFRSDFWERLVLQAAYHESAVYHAIVAIGSLHELLEHQIRGIDETPDFALQQYNLAIRELLVPLSQNGERAIDVCLISCILFTCFENMRGQYTSGGLHIRSGAKLLREIHYQQQTGELQHQVLGSKTQNKWYVPLEVLTKIFAGLDFHLSAMIGEYESKIHEASIYDTMHNAIPFSFSSIEEAKNIFEYGRCQFASTQAAVISCDPVQFLDAVEARTDQYADLLSKFSLALQALVDSKGSSLTPKEDIAIAVLQLHVLYSYVSLNLEQLPSNNPSLRDAFLPQFQEMVLLGEKIVSSTLPGSDNRTTTSFCLDMGILIPLYAVASQCRDPIVRRKAITLLRSTSRQEGLWNSLLVAKAAERVVEIEESALAELETSTGSLDWAEASSVQPLLELDAKGGRLLYSQQEQGGNDRVNVVEEVFTW</sequence>
<dbReference type="SMART" id="SM00066">
    <property type="entry name" value="GAL4"/>
    <property type="match status" value="1"/>
</dbReference>
<keyword evidence="2" id="KW-0862">Zinc</keyword>
<evidence type="ECO:0000256" key="3">
    <source>
        <dbReference type="ARBA" id="ARBA00023015"/>
    </source>
</evidence>
<evidence type="ECO:0000256" key="4">
    <source>
        <dbReference type="ARBA" id="ARBA00023125"/>
    </source>
</evidence>
<dbReference type="Pfam" id="PF00172">
    <property type="entry name" value="Zn_clus"/>
    <property type="match status" value="1"/>
</dbReference>
<dbReference type="InterPro" id="IPR021858">
    <property type="entry name" value="Fun_TF"/>
</dbReference>
<keyword evidence="5" id="KW-0804">Transcription</keyword>
<dbReference type="PANTHER" id="PTHR36206:SF12">
    <property type="entry name" value="ASPERCRYPTIN BIOSYNTHESIS CLUSTER-SPECIFIC TRANSCRIPTION REGULATOR ATNN-RELATED"/>
    <property type="match status" value="1"/>
</dbReference>
<dbReference type="InterPro" id="IPR052360">
    <property type="entry name" value="Transcr_Regulatory_Proteins"/>
</dbReference>
<evidence type="ECO:0000256" key="1">
    <source>
        <dbReference type="ARBA" id="ARBA00022723"/>
    </source>
</evidence>
<evidence type="ECO:0000256" key="5">
    <source>
        <dbReference type="ARBA" id="ARBA00023163"/>
    </source>
</evidence>
<evidence type="ECO:0000256" key="2">
    <source>
        <dbReference type="ARBA" id="ARBA00022833"/>
    </source>
</evidence>
<dbReference type="PANTHER" id="PTHR36206">
    <property type="entry name" value="ASPERCRYPTIN BIOSYNTHESIS CLUSTER-SPECIFIC TRANSCRIPTION REGULATOR ATNN-RELATED"/>
    <property type="match status" value="1"/>
</dbReference>